<accession>A0A0T9KZ69</accession>
<organism evidence="1 2">
    <name type="scientific">Yersinia kristensenii</name>
    <dbReference type="NCBI Taxonomy" id="28152"/>
    <lineage>
        <taxon>Bacteria</taxon>
        <taxon>Pseudomonadati</taxon>
        <taxon>Pseudomonadota</taxon>
        <taxon>Gammaproteobacteria</taxon>
        <taxon>Enterobacterales</taxon>
        <taxon>Yersiniaceae</taxon>
        <taxon>Yersinia</taxon>
    </lineage>
</organism>
<reference evidence="1 2" key="1">
    <citation type="submission" date="2015-03" db="EMBL/GenBank/DDBJ databases">
        <authorList>
            <person name="Murphy D."/>
        </authorList>
    </citation>
    <scope>NUCLEOTIDE SEQUENCE [LARGE SCALE GENOMIC DNA]</scope>
    <source>
        <strain evidence="1 2">FCF326</strain>
    </source>
</reference>
<dbReference type="RefSeq" id="WP_050118763.1">
    <property type="nucleotide sequence ID" value="NZ_CAWMAB010000003.1"/>
</dbReference>
<dbReference type="EMBL" id="CPYI01000003">
    <property type="protein sequence ID" value="CNE43522.1"/>
    <property type="molecule type" value="Genomic_DNA"/>
</dbReference>
<dbReference type="AlphaFoldDB" id="A0A0T9KZ69"/>
<evidence type="ECO:0000313" key="1">
    <source>
        <dbReference type="EMBL" id="CNE43522.1"/>
    </source>
</evidence>
<sequence>MKGYRYQGDTTGITIGKMCVLMCLEGEEQAVREAAVKFDKIFSPAGYEQSDKPGELTIFYVPFVKYEAEFIKMAQAIVDSPAA</sequence>
<dbReference type="Proteomes" id="UP000045824">
    <property type="component" value="Unassembled WGS sequence"/>
</dbReference>
<name>A0A0T9KZ69_YERKR</name>
<gene>
    <name evidence="1" type="ORF">ERS008491_01284</name>
</gene>
<proteinExistence type="predicted"/>
<evidence type="ECO:0000313" key="2">
    <source>
        <dbReference type="Proteomes" id="UP000045824"/>
    </source>
</evidence>
<protein>
    <submittedName>
        <fullName evidence="1">Uncharacterized protein</fullName>
    </submittedName>
</protein>